<keyword evidence="1" id="KW-0472">Membrane</keyword>
<feature type="transmembrane region" description="Helical" evidence="1">
    <location>
        <begin position="71"/>
        <end position="95"/>
    </location>
</feature>
<dbReference type="Proteomes" id="UP000282028">
    <property type="component" value="Unassembled WGS sequence"/>
</dbReference>
<keyword evidence="1" id="KW-0812">Transmembrane</keyword>
<dbReference type="RefSeq" id="WP_122908457.1">
    <property type="nucleotide sequence ID" value="NZ_CBCSBE010000001.1"/>
</dbReference>
<feature type="transmembrane region" description="Helical" evidence="1">
    <location>
        <begin position="136"/>
        <end position="155"/>
    </location>
</feature>
<feature type="transmembrane region" description="Helical" evidence="1">
    <location>
        <begin position="175"/>
        <end position="196"/>
    </location>
</feature>
<feature type="transmembrane region" description="Helical" evidence="1">
    <location>
        <begin position="34"/>
        <end position="59"/>
    </location>
</feature>
<reference evidence="2 3" key="1">
    <citation type="submission" date="2018-10" db="EMBL/GenBank/DDBJ databases">
        <title>Phylogenomics of Brevibacillus.</title>
        <authorList>
            <person name="Dunlap C."/>
        </authorList>
    </citation>
    <scope>NUCLEOTIDE SEQUENCE [LARGE SCALE GENOMIC DNA]</scope>
    <source>
        <strain evidence="2 3">JCM 12215</strain>
    </source>
</reference>
<keyword evidence="3" id="KW-1185">Reference proteome</keyword>
<evidence type="ECO:0000313" key="3">
    <source>
        <dbReference type="Proteomes" id="UP000282028"/>
    </source>
</evidence>
<evidence type="ECO:0008006" key="4">
    <source>
        <dbReference type="Google" id="ProtNLM"/>
    </source>
</evidence>
<dbReference type="InterPro" id="IPR038728">
    <property type="entry name" value="YkvI-like"/>
</dbReference>
<gene>
    <name evidence="2" type="ORF">EDM52_07915</name>
</gene>
<feature type="transmembrane region" description="Helical" evidence="1">
    <location>
        <begin position="289"/>
        <end position="308"/>
    </location>
</feature>
<sequence>MDKYTWQIAALFAGAALGGTYLGGYEWLRFFAYFGSWGTLGIVCASVGLGWFGYHVLIVCHRHGIRSLHDLYLHCFGESIAPTLSALTHFFLLTYAGVIASQYAGSFATGTVAWIMIVIPSLIAVFFLIGGRKRMITGASVILSTGFLLFLLIFMEQLHVPIPSLSYQLNLYWLIHAFLYLALHYLLCLVFCLPLISRIPDEGTIRWGVGLGSLSFFVLAMLGQAILLAYWHDVHASPMPIRFILSQLIPFGDWLHVLLSLFHIGIWLAILISSLALPVSVRHDLQLKPLVLVMVGTMFIVALISLIFPRSASLLATGATYCGILLLLRMYWIKRKQT</sequence>
<feature type="transmembrane region" description="Helical" evidence="1">
    <location>
        <begin position="254"/>
        <end position="277"/>
    </location>
</feature>
<organism evidence="2 3">
    <name type="scientific">Brevibacillus invocatus</name>
    <dbReference type="NCBI Taxonomy" id="173959"/>
    <lineage>
        <taxon>Bacteria</taxon>
        <taxon>Bacillati</taxon>
        <taxon>Bacillota</taxon>
        <taxon>Bacilli</taxon>
        <taxon>Bacillales</taxon>
        <taxon>Paenibacillaceae</taxon>
        <taxon>Brevibacillus</taxon>
    </lineage>
</organism>
<dbReference type="OrthoDB" id="2476065at2"/>
<proteinExistence type="predicted"/>
<evidence type="ECO:0000313" key="2">
    <source>
        <dbReference type="EMBL" id="RNB75497.1"/>
    </source>
</evidence>
<name>A0A3M8CJH9_9BACL</name>
<keyword evidence="1" id="KW-1133">Transmembrane helix</keyword>
<protein>
    <recommendedName>
        <fullName evidence="4">Transporter</fullName>
    </recommendedName>
</protein>
<evidence type="ECO:0000256" key="1">
    <source>
        <dbReference type="SAM" id="Phobius"/>
    </source>
</evidence>
<dbReference type="EMBL" id="RHHR01000010">
    <property type="protein sequence ID" value="RNB75497.1"/>
    <property type="molecule type" value="Genomic_DNA"/>
</dbReference>
<dbReference type="AlphaFoldDB" id="A0A3M8CJH9"/>
<feature type="transmembrane region" description="Helical" evidence="1">
    <location>
        <begin position="107"/>
        <end position="129"/>
    </location>
</feature>
<feature type="transmembrane region" description="Helical" evidence="1">
    <location>
        <begin position="208"/>
        <end position="231"/>
    </location>
</feature>
<comment type="caution">
    <text evidence="2">The sequence shown here is derived from an EMBL/GenBank/DDBJ whole genome shotgun (WGS) entry which is preliminary data.</text>
</comment>
<feature type="transmembrane region" description="Helical" evidence="1">
    <location>
        <begin position="314"/>
        <end position="332"/>
    </location>
</feature>
<dbReference type="PANTHER" id="PTHR37814">
    <property type="entry name" value="CONSERVED MEMBRANE PROTEIN"/>
    <property type="match status" value="1"/>
</dbReference>
<dbReference type="PANTHER" id="PTHR37814:SF1">
    <property type="entry name" value="MEMBRANE PROTEIN"/>
    <property type="match status" value="1"/>
</dbReference>
<accession>A0A3M8CJH9</accession>